<feature type="region of interest" description="Disordered" evidence="1">
    <location>
        <begin position="1"/>
        <end position="23"/>
    </location>
</feature>
<protein>
    <submittedName>
        <fullName evidence="2">Uncharacterized protein</fullName>
    </submittedName>
</protein>
<reference evidence="2" key="1">
    <citation type="submission" date="2020-04" db="EMBL/GenBank/DDBJ databases">
        <authorList>
            <person name="Chiriac C."/>
            <person name="Salcher M."/>
            <person name="Ghai R."/>
            <person name="Kavagutti S V."/>
        </authorList>
    </citation>
    <scope>NUCLEOTIDE SEQUENCE</scope>
</reference>
<dbReference type="EMBL" id="LR796156">
    <property type="protein sequence ID" value="CAB4121966.1"/>
    <property type="molecule type" value="Genomic_DNA"/>
</dbReference>
<sequence>METKKQLKNIKGAGRPKGVPNKSTTKAREAIAAFVDGNAHQLQEWLEQIAMDERYGPKTAFDCFMSVAEYHVPKLARQELVGDPEKPMKYVISWKK</sequence>
<evidence type="ECO:0000256" key="1">
    <source>
        <dbReference type="SAM" id="MobiDB-lite"/>
    </source>
</evidence>
<accession>A0A6J5KLD2</accession>
<name>A0A6J5KLD2_9CAUD</name>
<gene>
    <name evidence="2" type="ORF">UFOVP20_33</name>
</gene>
<organism evidence="2">
    <name type="scientific">uncultured Caudovirales phage</name>
    <dbReference type="NCBI Taxonomy" id="2100421"/>
    <lineage>
        <taxon>Viruses</taxon>
        <taxon>Duplodnaviria</taxon>
        <taxon>Heunggongvirae</taxon>
        <taxon>Uroviricota</taxon>
        <taxon>Caudoviricetes</taxon>
        <taxon>Peduoviridae</taxon>
        <taxon>Maltschvirus</taxon>
        <taxon>Maltschvirus maltsch</taxon>
    </lineage>
</organism>
<proteinExistence type="predicted"/>
<evidence type="ECO:0000313" key="2">
    <source>
        <dbReference type="EMBL" id="CAB4121966.1"/>
    </source>
</evidence>